<comment type="caution">
    <text evidence="2">The sequence shown here is derived from an EMBL/GenBank/DDBJ whole genome shotgun (WGS) entry which is preliminary data.</text>
</comment>
<organism evidence="2 3">
    <name type="scientific">Panicum virgatum</name>
    <name type="common">Blackwell switchgrass</name>
    <dbReference type="NCBI Taxonomy" id="38727"/>
    <lineage>
        <taxon>Eukaryota</taxon>
        <taxon>Viridiplantae</taxon>
        <taxon>Streptophyta</taxon>
        <taxon>Embryophyta</taxon>
        <taxon>Tracheophyta</taxon>
        <taxon>Spermatophyta</taxon>
        <taxon>Magnoliopsida</taxon>
        <taxon>Liliopsida</taxon>
        <taxon>Poales</taxon>
        <taxon>Poaceae</taxon>
        <taxon>PACMAD clade</taxon>
        <taxon>Panicoideae</taxon>
        <taxon>Panicodae</taxon>
        <taxon>Paniceae</taxon>
        <taxon>Panicinae</taxon>
        <taxon>Panicum</taxon>
        <taxon>Panicum sect. Hiantes</taxon>
    </lineage>
</organism>
<keyword evidence="3" id="KW-1185">Reference proteome</keyword>
<feature type="compositionally biased region" description="Polar residues" evidence="1">
    <location>
        <begin position="50"/>
        <end position="64"/>
    </location>
</feature>
<evidence type="ECO:0000313" key="3">
    <source>
        <dbReference type="Proteomes" id="UP000823388"/>
    </source>
</evidence>
<proteinExistence type="predicted"/>
<dbReference type="AlphaFoldDB" id="A0A8T0RJU8"/>
<evidence type="ECO:0000313" key="2">
    <source>
        <dbReference type="EMBL" id="KAG2585286.1"/>
    </source>
</evidence>
<accession>A0A8T0RJU8</accession>
<dbReference type="Proteomes" id="UP000823388">
    <property type="component" value="Chromosome 6K"/>
</dbReference>
<evidence type="ECO:0000256" key="1">
    <source>
        <dbReference type="SAM" id="MobiDB-lite"/>
    </source>
</evidence>
<protein>
    <submittedName>
        <fullName evidence="2">Uncharacterized protein</fullName>
    </submittedName>
</protein>
<reference evidence="2" key="1">
    <citation type="submission" date="2020-05" db="EMBL/GenBank/DDBJ databases">
        <title>WGS assembly of Panicum virgatum.</title>
        <authorList>
            <person name="Lovell J.T."/>
            <person name="Jenkins J."/>
            <person name="Shu S."/>
            <person name="Juenger T.E."/>
            <person name="Schmutz J."/>
        </authorList>
    </citation>
    <scope>NUCLEOTIDE SEQUENCE</scope>
    <source>
        <strain evidence="2">AP13</strain>
    </source>
</reference>
<feature type="region of interest" description="Disordered" evidence="1">
    <location>
        <begin position="43"/>
        <end position="98"/>
    </location>
</feature>
<sequence>MDPRRLVMDIYPVTKSPQAIDEIARGTKPSEFPDGAVALVGAGTTKKSMDASTTAQEESGSLQSAGVGAHVPEPANLTGSSSHRRRGPGARNGPDYRDAHQRKVLSLELYGAQQPPHRGLRSSSPMRVQHSTAVKKRGISTTCIHGKRDSEFDLVEGARMLANIKQNWILSAHARVPARTATLPSEQIVPPRLDKQCQRHPQSQAYGGIQREQAMEVPWLHRSIDKGSHQEAKGEQH</sequence>
<name>A0A8T0RJU8_PANVG</name>
<gene>
    <name evidence="2" type="ORF">PVAP13_6KG142006</name>
</gene>
<dbReference type="EMBL" id="CM029047">
    <property type="protein sequence ID" value="KAG2585286.1"/>
    <property type="molecule type" value="Genomic_DNA"/>
</dbReference>